<evidence type="ECO:0000313" key="2">
    <source>
        <dbReference type="EMBL" id="MBC1403143.1"/>
    </source>
</evidence>
<dbReference type="AlphaFoldDB" id="A0A841YSR1"/>
<dbReference type="Proteomes" id="UP000574104">
    <property type="component" value="Unassembled WGS sequence"/>
</dbReference>
<evidence type="ECO:0000313" key="4">
    <source>
        <dbReference type="Proteomes" id="UP000544413"/>
    </source>
</evidence>
<comment type="caution">
    <text evidence="2">The sequence shown here is derived from an EMBL/GenBank/DDBJ whole genome shotgun (WGS) entry which is preliminary data.</text>
</comment>
<dbReference type="InterPro" id="IPR041304">
    <property type="entry name" value="AbiTii"/>
</dbReference>
<accession>A0A841YSR1</accession>
<name>A0A841YSR1_9LIST</name>
<dbReference type="EMBL" id="JAARSH010000016">
    <property type="protein sequence ID" value="MBC1617901.1"/>
    <property type="molecule type" value="Genomic_DNA"/>
</dbReference>
<protein>
    <recommendedName>
        <fullName evidence="1">AbiTii domain-containing protein</fullName>
    </recommendedName>
</protein>
<dbReference type="Pfam" id="PF18864">
    <property type="entry name" value="AbiTii"/>
    <property type="match status" value="1"/>
</dbReference>
<reference evidence="4 5" key="1">
    <citation type="submission" date="2020-03" db="EMBL/GenBank/DDBJ databases">
        <title>Soil Listeria distribution.</title>
        <authorList>
            <person name="Liao J."/>
            <person name="Wiedmann M."/>
        </authorList>
    </citation>
    <scope>NUCLEOTIDE SEQUENCE [LARGE SCALE GENOMIC DNA]</scope>
    <source>
        <strain evidence="3 5">FSL L7-1299</strain>
        <strain evidence="2 4">FSL L7-1658</strain>
    </source>
</reference>
<proteinExistence type="predicted"/>
<gene>
    <name evidence="2" type="ORF">HB836_16240</name>
    <name evidence="3" type="ORF">HB904_17115</name>
</gene>
<sequence length="71" mass="8317">MGLIIEIREMASDNNVEVKNLVKQAYSVAIKLQITDKMDWLNKEMRGYSVGDEIPEYRKFRGILKVKKSKR</sequence>
<evidence type="ECO:0000313" key="5">
    <source>
        <dbReference type="Proteomes" id="UP000574104"/>
    </source>
</evidence>
<organism evidence="2 4">
    <name type="scientific">Listeria booriae</name>
    <dbReference type="NCBI Taxonomy" id="1552123"/>
    <lineage>
        <taxon>Bacteria</taxon>
        <taxon>Bacillati</taxon>
        <taxon>Bacillota</taxon>
        <taxon>Bacilli</taxon>
        <taxon>Bacillales</taxon>
        <taxon>Listeriaceae</taxon>
        <taxon>Listeria</taxon>
    </lineage>
</organism>
<dbReference type="RefSeq" id="WP_185406855.1">
    <property type="nucleotide sequence ID" value="NZ_JAARPT010000013.1"/>
</dbReference>
<dbReference type="EMBL" id="JAARPT010000013">
    <property type="protein sequence ID" value="MBC1403143.1"/>
    <property type="molecule type" value="Genomic_DNA"/>
</dbReference>
<evidence type="ECO:0000259" key="1">
    <source>
        <dbReference type="Pfam" id="PF18864"/>
    </source>
</evidence>
<dbReference type="Proteomes" id="UP000544413">
    <property type="component" value="Unassembled WGS sequence"/>
</dbReference>
<evidence type="ECO:0000313" key="3">
    <source>
        <dbReference type="EMBL" id="MBC1617901.1"/>
    </source>
</evidence>
<feature type="domain" description="AbiTii" evidence="1">
    <location>
        <begin position="3"/>
        <end position="63"/>
    </location>
</feature>